<dbReference type="EMBL" id="MN740926">
    <property type="protein sequence ID" value="QHU18293.1"/>
    <property type="molecule type" value="Genomic_DNA"/>
</dbReference>
<evidence type="ECO:0000259" key="1">
    <source>
        <dbReference type="Pfam" id="PF00852"/>
    </source>
</evidence>
<reference evidence="2" key="1">
    <citation type="journal article" date="2020" name="Nature">
        <title>Giant virus diversity and host interactions through global metagenomics.</title>
        <authorList>
            <person name="Schulz F."/>
            <person name="Roux S."/>
            <person name="Paez-Espino D."/>
            <person name="Jungbluth S."/>
            <person name="Walsh D.A."/>
            <person name="Denef V.J."/>
            <person name="McMahon K.D."/>
            <person name="Konstantinidis K.T."/>
            <person name="Eloe-Fadrosh E.A."/>
            <person name="Kyrpides N.C."/>
            <person name="Woyke T."/>
        </authorList>
    </citation>
    <scope>NUCLEOTIDE SEQUENCE</scope>
    <source>
        <strain evidence="2">GVMAG-S-3300013006-138</strain>
    </source>
</reference>
<evidence type="ECO:0000313" key="2">
    <source>
        <dbReference type="EMBL" id="QHU18293.1"/>
    </source>
</evidence>
<sequence length="285" mass="33876">MLEIYSPNDELDNLLKPKNNLLKPKKPTFLCHSHFVKNLLMRNIFLQIEPEVIIPVRDHLLKYGDQFDYILTFDDVILQRCKNAHKYIYGTTWLLPKDYENINIQSKKFLLTSITGCKVGAIGHKMRHGIYHFQNDIKLIIPIRFYLSHQLKGHTEDIARINNNPYLPKEKHSKIELFRDAQFSLVIENSEQTNYFTEKLCDCLITKTIPIYYGCPNISEFFDTTGWIFIKENEDPNVFLEKLKILTPDYYMKYIHTINKNYETVKKYIDLNENINRTLRSIPEY</sequence>
<protein>
    <recommendedName>
        <fullName evidence="1">Fucosyltransferase C-terminal domain-containing protein</fullName>
    </recommendedName>
</protein>
<feature type="domain" description="Fucosyltransferase C-terminal" evidence="1">
    <location>
        <begin position="168"/>
        <end position="263"/>
    </location>
</feature>
<dbReference type="InterPro" id="IPR038577">
    <property type="entry name" value="GT10-like_C_sf"/>
</dbReference>
<accession>A0A6C0KLX5</accession>
<dbReference type="Pfam" id="PF00852">
    <property type="entry name" value="Glyco_transf_10"/>
    <property type="match status" value="1"/>
</dbReference>
<dbReference type="Gene3D" id="3.40.50.11660">
    <property type="entry name" value="Glycosyl transferase family 10, C-terminal domain"/>
    <property type="match status" value="1"/>
</dbReference>
<dbReference type="InterPro" id="IPR055270">
    <property type="entry name" value="Glyco_tran_10_C"/>
</dbReference>
<organism evidence="2">
    <name type="scientific">viral metagenome</name>
    <dbReference type="NCBI Taxonomy" id="1070528"/>
    <lineage>
        <taxon>unclassified sequences</taxon>
        <taxon>metagenomes</taxon>
        <taxon>organismal metagenomes</taxon>
    </lineage>
</organism>
<proteinExistence type="predicted"/>
<dbReference type="AlphaFoldDB" id="A0A6C0KLX5"/>
<name>A0A6C0KLX5_9ZZZZ</name>
<dbReference type="SUPFAM" id="SSF53756">
    <property type="entry name" value="UDP-Glycosyltransferase/glycogen phosphorylase"/>
    <property type="match status" value="1"/>
</dbReference>